<sequence>MEIISSTDQPTAGYCSKSRKRGRPRQYCDSSNASMPSECSDKAIVRRFVHNKVERKYREGINAEIKRLQRAVPRMQRRAEKDDETLGGFRPSKAMILTGAIDYIKKLERERDAALEELGGRRNE</sequence>
<dbReference type="SUPFAM" id="SSF47459">
    <property type="entry name" value="HLH, helix-loop-helix DNA-binding domain"/>
    <property type="match status" value="1"/>
</dbReference>
<feature type="region of interest" description="Disordered" evidence="2">
    <location>
        <begin position="1"/>
        <end position="37"/>
    </location>
</feature>
<keyword evidence="5" id="KW-1185">Reference proteome</keyword>
<dbReference type="PANTHER" id="PTHR47336:SF2">
    <property type="entry name" value="TRANSCRIPTION FACTOR HMS1-RELATED"/>
    <property type="match status" value="1"/>
</dbReference>
<evidence type="ECO:0000313" key="5">
    <source>
        <dbReference type="Proteomes" id="UP001140510"/>
    </source>
</evidence>
<evidence type="ECO:0000313" key="4">
    <source>
        <dbReference type="EMBL" id="KAJ4392718.1"/>
    </source>
</evidence>
<proteinExistence type="predicted"/>
<organism evidence="4 5">
    <name type="scientific">Didymella pomorum</name>
    <dbReference type="NCBI Taxonomy" id="749634"/>
    <lineage>
        <taxon>Eukaryota</taxon>
        <taxon>Fungi</taxon>
        <taxon>Dikarya</taxon>
        <taxon>Ascomycota</taxon>
        <taxon>Pezizomycotina</taxon>
        <taxon>Dothideomycetes</taxon>
        <taxon>Pleosporomycetidae</taxon>
        <taxon>Pleosporales</taxon>
        <taxon>Pleosporineae</taxon>
        <taxon>Didymellaceae</taxon>
        <taxon>Didymella</taxon>
    </lineage>
</organism>
<dbReference type="OrthoDB" id="2133190at2759"/>
<dbReference type="InterPro" id="IPR036638">
    <property type="entry name" value="HLH_DNA-bd_sf"/>
</dbReference>
<feature type="compositionally biased region" description="Polar residues" evidence="2">
    <location>
        <begin position="28"/>
        <end position="37"/>
    </location>
</feature>
<dbReference type="PROSITE" id="PS50888">
    <property type="entry name" value="BHLH"/>
    <property type="match status" value="1"/>
</dbReference>
<protein>
    <submittedName>
        <fullName evidence="4">Ty-mediated expression protein</fullName>
    </submittedName>
</protein>
<dbReference type="PANTHER" id="PTHR47336">
    <property type="entry name" value="TRANSCRIPTION FACTOR HMS1-RELATED"/>
    <property type="match status" value="1"/>
</dbReference>
<dbReference type="AlphaFoldDB" id="A0A9W9CXS0"/>
<gene>
    <name evidence="4" type="primary">TYE7</name>
    <name evidence="4" type="ORF">N0V91_011296</name>
</gene>
<evidence type="ECO:0000256" key="2">
    <source>
        <dbReference type="SAM" id="MobiDB-lite"/>
    </source>
</evidence>
<dbReference type="EMBL" id="JAPEVA010000211">
    <property type="protein sequence ID" value="KAJ4392718.1"/>
    <property type="molecule type" value="Genomic_DNA"/>
</dbReference>
<evidence type="ECO:0000259" key="3">
    <source>
        <dbReference type="PROSITE" id="PS50888"/>
    </source>
</evidence>
<accession>A0A9W9CXS0</accession>
<dbReference type="GO" id="GO:0046983">
    <property type="term" value="F:protein dimerization activity"/>
    <property type="evidence" value="ECO:0007669"/>
    <property type="project" value="InterPro"/>
</dbReference>
<dbReference type="Proteomes" id="UP001140510">
    <property type="component" value="Unassembled WGS sequence"/>
</dbReference>
<keyword evidence="1" id="KW-0175">Coiled coil</keyword>
<evidence type="ECO:0000256" key="1">
    <source>
        <dbReference type="SAM" id="Coils"/>
    </source>
</evidence>
<name>A0A9W9CXS0_9PLEO</name>
<feature type="coiled-coil region" evidence="1">
    <location>
        <begin position="58"/>
        <end position="124"/>
    </location>
</feature>
<feature type="domain" description="BHLH" evidence="3">
    <location>
        <begin position="45"/>
        <end position="107"/>
    </location>
</feature>
<dbReference type="SMART" id="SM00353">
    <property type="entry name" value="HLH"/>
    <property type="match status" value="1"/>
</dbReference>
<dbReference type="Gene3D" id="4.10.280.10">
    <property type="entry name" value="Helix-loop-helix DNA-binding domain"/>
    <property type="match status" value="1"/>
</dbReference>
<comment type="caution">
    <text evidence="4">The sequence shown here is derived from an EMBL/GenBank/DDBJ whole genome shotgun (WGS) entry which is preliminary data.</text>
</comment>
<dbReference type="InterPro" id="IPR011598">
    <property type="entry name" value="bHLH_dom"/>
</dbReference>
<dbReference type="InterPro" id="IPR052099">
    <property type="entry name" value="Regulatory_TF_Diverse"/>
</dbReference>
<feature type="compositionally biased region" description="Polar residues" evidence="2">
    <location>
        <begin position="1"/>
        <end position="10"/>
    </location>
</feature>
<dbReference type="Pfam" id="PF00010">
    <property type="entry name" value="HLH"/>
    <property type="match status" value="1"/>
</dbReference>
<reference evidence="4" key="1">
    <citation type="submission" date="2022-10" db="EMBL/GenBank/DDBJ databases">
        <title>Tapping the CABI collections for fungal endophytes: first genome assemblies for Collariella, Neodidymelliopsis, Ascochyta clinopodiicola, Didymella pomorum, Didymosphaeria variabile, Neocosmospora piperis and Neocucurbitaria cava.</title>
        <authorList>
            <person name="Hill R."/>
        </authorList>
    </citation>
    <scope>NUCLEOTIDE SEQUENCE</scope>
    <source>
        <strain evidence="4">IMI 355091</strain>
    </source>
</reference>